<gene>
    <name evidence="6" type="primary">rssA</name>
    <name evidence="6" type="ORF">VA613_00305</name>
</gene>
<sequence length="308" mass="32467">MSAPPRPRIGLALGGGSARGWAHIGVIRALADAGVEPDIVCGTSIGALVGAACVGGELDRLEQWVRSLRLQAVMGFLDFSLGGGLIKGEKLIEFFRAHVVDRDIETLARPFGAVATDLARGREVWLREGKVTDAVRASIALPGLFTPVQRDGRWLVDGGLVNPVPVSLCRAMGADLVIAVDLNADLLGRHLKPKPAKSPPPDAEPATLAGTVMTRIQNGMSQLGFAPDHGPRPPAMLDVLASSINIMQVLITRSRLAGEPADVLVTPLLADLGLMEFHRAAQAIEAGRRAAAAALPQLRMRLNGNNGR</sequence>
<reference evidence="6 7" key="1">
    <citation type="submission" date="2023-12" db="EMBL/GenBank/DDBJ databases">
        <title>Thiobacillus sedimentum sp. nov., a chemolithoautotrophic sulfur-oxidizing bacterium isolated from freshwater sediment.</title>
        <authorList>
            <person name="Luo J."/>
            <person name="Dai C."/>
        </authorList>
    </citation>
    <scope>NUCLEOTIDE SEQUENCE [LARGE SCALE GENOMIC DNA]</scope>
    <source>
        <strain evidence="6 7">SCUT-2</strain>
    </source>
</reference>
<dbReference type="Pfam" id="PF01734">
    <property type="entry name" value="Patatin"/>
    <property type="match status" value="1"/>
</dbReference>
<dbReference type="InterPro" id="IPR002641">
    <property type="entry name" value="PNPLA_dom"/>
</dbReference>
<evidence type="ECO:0000256" key="3">
    <source>
        <dbReference type="ARBA" id="ARBA00023098"/>
    </source>
</evidence>
<dbReference type="RefSeq" id="WP_324779873.1">
    <property type="nucleotide sequence ID" value="NZ_CP141769.1"/>
</dbReference>
<evidence type="ECO:0000313" key="7">
    <source>
        <dbReference type="Proteomes" id="UP001334732"/>
    </source>
</evidence>
<evidence type="ECO:0000313" key="6">
    <source>
        <dbReference type="EMBL" id="WRS39342.1"/>
    </source>
</evidence>
<dbReference type="InterPro" id="IPR050301">
    <property type="entry name" value="NTE"/>
</dbReference>
<keyword evidence="1 4" id="KW-0378">Hydrolase</keyword>
<feature type="active site" description="Nucleophile" evidence="4">
    <location>
        <position position="44"/>
    </location>
</feature>
<keyword evidence="2 4" id="KW-0442">Lipid degradation</keyword>
<dbReference type="PANTHER" id="PTHR14226:SF76">
    <property type="entry name" value="NTE FAMILY PROTEIN RSSA"/>
    <property type="match status" value="1"/>
</dbReference>
<keyword evidence="3 4" id="KW-0443">Lipid metabolism</keyword>
<evidence type="ECO:0000256" key="1">
    <source>
        <dbReference type="ARBA" id="ARBA00022801"/>
    </source>
</evidence>
<dbReference type="InterPro" id="IPR016035">
    <property type="entry name" value="Acyl_Trfase/lysoPLipase"/>
</dbReference>
<accession>A0ABZ1CLZ9</accession>
<comment type="caution">
    <text evidence="4">Lacks conserved residue(s) required for the propagation of feature annotation.</text>
</comment>
<keyword evidence="7" id="KW-1185">Reference proteome</keyword>
<dbReference type="EMBL" id="CP141769">
    <property type="protein sequence ID" value="WRS39342.1"/>
    <property type="molecule type" value="Genomic_DNA"/>
</dbReference>
<proteinExistence type="predicted"/>
<feature type="short sequence motif" description="GXSXG" evidence="4">
    <location>
        <begin position="42"/>
        <end position="46"/>
    </location>
</feature>
<dbReference type="PANTHER" id="PTHR14226">
    <property type="entry name" value="NEUROPATHY TARGET ESTERASE/SWISS CHEESE D.MELANOGASTER"/>
    <property type="match status" value="1"/>
</dbReference>
<organism evidence="6 7">
    <name type="scientific">Thiobacillus sedimenti</name>
    <dbReference type="NCBI Taxonomy" id="3110231"/>
    <lineage>
        <taxon>Bacteria</taxon>
        <taxon>Pseudomonadati</taxon>
        <taxon>Pseudomonadota</taxon>
        <taxon>Betaproteobacteria</taxon>
        <taxon>Nitrosomonadales</taxon>
        <taxon>Thiobacillaceae</taxon>
        <taxon>Thiobacillus</taxon>
    </lineage>
</organism>
<dbReference type="Gene3D" id="3.40.1090.10">
    <property type="entry name" value="Cytosolic phospholipase A2 catalytic domain"/>
    <property type="match status" value="2"/>
</dbReference>
<feature type="domain" description="PNPLA" evidence="5">
    <location>
        <begin position="11"/>
        <end position="170"/>
    </location>
</feature>
<evidence type="ECO:0000259" key="5">
    <source>
        <dbReference type="PROSITE" id="PS51635"/>
    </source>
</evidence>
<evidence type="ECO:0000256" key="2">
    <source>
        <dbReference type="ARBA" id="ARBA00022963"/>
    </source>
</evidence>
<feature type="active site" description="Proton acceptor" evidence="4">
    <location>
        <position position="157"/>
    </location>
</feature>
<dbReference type="PROSITE" id="PS51635">
    <property type="entry name" value="PNPLA"/>
    <property type="match status" value="1"/>
</dbReference>
<dbReference type="NCBIfam" id="NF007623">
    <property type="entry name" value="PRK10279.1"/>
    <property type="match status" value="1"/>
</dbReference>
<protein>
    <submittedName>
        <fullName evidence="6">Patatin-like phospholipase RssA</fullName>
    </submittedName>
</protein>
<feature type="short sequence motif" description="DGA/G" evidence="4">
    <location>
        <begin position="157"/>
        <end position="159"/>
    </location>
</feature>
<dbReference type="Proteomes" id="UP001334732">
    <property type="component" value="Chromosome"/>
</dbReference>
<name>A0ABZ1CLZ9_9PROT</name>
<dbReference type="SUPFAM" id="SSF52151">
    <property type="entry name" value="FabD/lysophospholipase-like"/>
    <property type="match status" value="1"/>
</dbReference>
<evidence type="ECO:0000256" key="4">
    <source>
        <dbReference type="PROSITE-ProRule" id="PRU01161"/>
    </source>
</evidence>